<keyword evidence="1" id="KW-0808">Transferase</keyword>
<protein>
    <recommendedName>
        <fullName evidence="4">N-acetyltransferase domain-containing protein</fullName>
    </recommendedName>
</protein>
<evidence type="ECO:0000256" key="3">
    <source>
        <dbReference type="SAM" id="MobiDB-lite"/>
    </source>
</evidence>
<keyword evidence="6" id="KW-1185">Reference proteome</keyword>
<organism evidence="5 6">
    <name type="scientific">Streptomyces lunalinharesii</name>
    <dbReference type="NCBI Taxonomy" id="333384"/>
    <lineage>
        <taxon>Bacteria</taxon>
        <taxon>Bacillati</taxon>
        <taxon>Actinomycetota</taxon>
        <taxon>Actinomycetes</taxon>
        <taxon>Kitasatosporales</taxon>
        <taxon>Streptomycetaceae</taxon>
        <taxon>Streptomyces</taxon>
    </lineage>
</organism>
<dbReference type="InterPro" id="IPR016181">
    <property type="entry name" value="Acyl_CoA_acyltransferase"/>
</dbReference>
<evidence type="ECO:0000256" key="1">
    <source>
        <dbReference type="ARBA" id="ARBA00022679"/>
    </source>
</evidence>
<reference evidence="6" key="1">
    <citation type="journal article" date="2019" name="Int. J. Syst. Evol. Microbiol.">
        <title>The Global Catalogue of Microorganisms (GCM) 10K type strain sequencing project: providing services to taxonomists for standard genome sequencing and annotation.</title>
        <authorList>
            <consortium name="The Broad Institute Genomics Platform"/>
            <consortium name="The Broad Institute Genome Sequencing Center for Infectious Disease"/>
            <person name="Wu L."/>
            <person name="Ma J."/>
        </authorList>
    </citation>
    <scope>NUCLEOTIDE SEQUENCE [LARGE SCALE GENOMIC DNA]</scope>
    <source>
        <strain evidence="6">JCM 16374</strain>
    </source>
</reference>
<dbReference type="PANTHER" id="PTHR43877:SF1">
    <property type="entry name" value="ACETYLTRANSFERASE"/>
    <property type="match status" value="1"/>
</dbReference>
<evidence type="ECO:0000256" key="2">
    <source>
        <dbReference type="ARBA" id="ARBA00023315"/>
    </source>
</evidence>
<dbReference type="Gene3D" id="3.40.630.30">
    <property type="match status" value="1"/>
</dbReference>
<evidence type="ECO:0000259" key="4">
    <source>
        <dbReference type="PROSITE" id="PS51186"/>
    </source>
</evidence>
<proteinExistence type="predicted"/>
<comment type="caution">
    <text evidence="5">The sequence shown here is derived from an EMBL/GenBank/DDBJ whole genome shotgun (WGS) entry which is preliminary data.</text>
</comment>
<feature type="domain" description="N-acetyltransferase" evidence="4">
    <location>
        <begin position="45"/>
        <end position="187"/>
    </location>
</feature>
<dbReference type="PROSITE" id="PS51186">
    <property type="entry name" value="GNAT"/>
    <property type="match status" value="1"/>
</dbReference>
<dbReference type="Proteomes" id="UP001500994">
    <property type="component" value="Unassembled WGS sequence"/>
</dbReference>
<name>A0ABP6DFY0_9ACTN</name>
<evidence type="ECO:0000313" key="6">
    <source>
        <dbReference type="Proteomes" id="UP001500994"/>
    </source>
</evidence>
<feature type="compositionally biased region" description="Low complexity" evidence="3">
    <location>
        <begin position="19"/>
        <end position="36"/>
    </location>
</feature>
<dbReference type="InterPro" id="IPR000182">
    <property type="entry name" value="GNAT_dom"/>
</dbReference>
<dbReference type="CDD" id="cd04301">
    <property type="entry name" value="NAT_SF"/>
    <property type="match status" value="1"/>
</dbReference>
<keyword evidence="2" id="KW-0012">Acyltransferase</keyword>
<evidence type="ECO:0000313" key="5">
    <source>
        <dbReference type="EMBL" id="GAA2644239.1"/>
    </source>
</evidence>
<dbReference type="EMBL" id="BAAARK010000001">
    <property type="protein sequence ID" value="GAA2644239.1"/>
    <property type="molecule type" value="Genomic_DNA"/>
</dbReference>
<feature type="region of interest" description="Disordered" evidence="3">
    <location>
        <begin position="1"/>
        <end position="36"/>
    </location>
</feature>
<sequence>MHGPVHRAAPGPERPQWPPAGAAAMMHGMPDDSTAPTAPTAPAVVRLDDFTGADLTEILGPGPDPFGVAATGLTWLPKEEHFGIRLGGRLVAHAGLRRLPVDLGGTPTPVIGVGGVAVASDVRGRGLARRVVAAALDHARTMGPRHALLFCRPALLALYQRLGWREVPAEVRVEQPTGPVVMPLRTLWTPLHDGATWPPGPVRLRSLPM</sequence>
<dbReference type="InterPro" id="IPR050832">
    <property type="entry name" value="Bact_Acetyltransf"/>
</dbReference>
<dbReference type="SUPFAM" id="SSF55729">
    <property type="entry name" value="Acyl-CoA N-acyltransferases (Nat)"/>
    <property type="match status" value="1"/>
</dbReference>
<gene>
    <name evidence="5" type="ORF">GCM10009864_02440</name>
</gene>
<accession>A0ABP6DFY0</accession>
<dbReference type="PANTHER" id="PTHR43877">
    <property type="entry name" value="AMINOALKYLPHOSPHONATE N-ACETYLTRANSFERASE-RELATED-RELATED"/>
    <property type="match status" value="1"/>
</dbReference>
<dbReference type="Pfam" id="PF13527">
    <property type="entry name" value="Acetyltransf_9"/>
    <property type="match status" value="1"/>
</dbReference>